<dbReference type="GO" id="GO:0005975">
    <property type="term" value="P:carbohydrate metabolic process"/>
    <property type="evidence" value="ECO:0007669"/>
    <property type="project" value="InterPro"/>
</dbReference>
<dbReference type="Proteomes" id="UP000008782">
    <property type="component" value="Unassembled WGS sequence"/>
</dbReference>
<feature type="domain" description="GH18" evidence="1">
    <location>
        <begin position="1"/>
        <end position="97"/>
    </location>
</feature>
<sequence length="524" mass="57829">MLLEEIPFGYYTDIIFSFATMDPKTIEIQAGDSKTAQFMQRINAIKLIQSDIKIRIAVGGWAFNDPGPTQTTFGDMAASTSATKSFIDSLIKMMNKNSGVCMPGCNDDEVKVGSLRVGCNFSHQAACCTSEESTSAYGSCKWVGEAPTCNQDCPSDYPNKIFSSKMAAGGEQPCISGTKHYCCREPKPAAFSKCDWHNKASPRRFEQDFICEDSCPSGQIKLATEVGGMGASNGCFGGARAYCCEPPPKPVVPRGDDDPFGGTQNKEFQLLLEKYMEYPPCPATILRPKLGDMFTNVKRSLEFEASQARDLQGRATNCEMDRYVRMVGFGVALLTKESDLIGPLQPVYDEIFAGAYDEAITAEKLRAHYQRNPELDPNAVMQYVFLNPKAAGPGLRRAAQASETFCWLPTTRKRDGKALSETSRHPSDVGKRWVWWLPNDENGTPDISTILGGILNGDLSLHYARWQNLSQQNVPMLELGYWIGRTPGAAGGNDMYRDPYMADGGPQDRWVVFHMHIDEAPCLN</sequence>
<dbReference type="EMBL" id="GG697374">
    <property type="protein sequence ID" value="EFQ33861.1"/>
    <property type="molecule type" value="Genomic_DNA"/>
</dbReference>
<keyword evidence="3" id="KW-1185">Reference proteome</keyword>
<proteinExistence type="predicted"/>
<dbReference type="Pfam" id="PF00704">
    <property type="entry name" value="Glyco_hydro_18"/>
    <property type="match status" value="1"/>
</dbReference>
<evidence type="ECO:0000313" key="3">
    <source>
        <dbReference type="Proteomes" id="UP000008782"/>
    </source>
</evidence>
<dbReference type="OrthoDB" id="73875at2759"/>
<dbReference type="InterPro" id="IPR050314">
    <property type="entry name" value="Glycosyl_Hydrlase_18"/>
</dbReference>
<evidence type="ECO:0000259" key="1">
    <source>
        <dbReference type="PROSITE" id="PS51910"/>
    </source>
</evidence>
<dbReference type="PANTHER" id="PTHR11177:SF333">
    <property type="entry name" value="CHITINASE"/>
    <property type="match status" value="1"/>
</dbReference>
<evidence type="ECO:0000313" key="2">
    <source>
        <dbReference type="EMBL" id="EFQ33861.1"/>
    </source>
</evidence>
<dbReference type="HOGENOM" id="CLU_519717_0_0_1"/>
<dbReference type="GeneID" id="24414370"/>
<dbReference type="STRING" id="645133.E3QSM3"/>
<dbReference type="InterPro" id="IPR017853">
    <property type="entry name" value="GH"/>
</dbReference>
<dbReference type="SUPFAM" id="SSF51445">
    <property type="entry name" value="(Trans)glycosidases"/>
    <property type="match status" value="1"/>
</dbReference>
<dbReference type="PROSITE" id="PS51910">
    <property type="entry name" value="GH18_2"/>
    <property type="match status" value="1"/>
</dbReference>
<protein>
    <submittedName>
        <fullName evidence="2">Chitinase</fullName>
    </submittedName>
</protein>
<dbReference type="VEuPathDB" id="FungiDB:GLRG_09005"/>
<dbReference type="RefSeq" id="XP_008097881.1">
    <property type="nucleotide sequence ID" value="XM_008099690.1"/>
</dbReference>
<organism evidence="3">
    <name type="scientific">Colletotrichum graminicola (strain M1.001 / M2 / FGSC 10212)</name>
    <name type="common">Maize anthracnose fungus</name>
    <name type="synonym">Glomerella graminicola</name>
    <dbReference type="NCBI Taxonomy" id="645133"/>
    <lineage>
        <taxon>Eukaryota</taxon>
        <taxon>Fungi</taxon>
        <taxon>Dikarya</taxon>
        <taxon>Ascomycota</taxon>
        <taxon>Pezizomycotina</taxon>
        <taxon>Sordariomycetes</taxon>
        <taxon>Hypocreomycetidae</taxon>
        <taxon>Glomerellales</taxon>
        <taxon>Glomerellaceae</taxon>
        <taxon>Colletotrichum</taxon>
        <taxon>Colletotrichum graminicola species complex</taxon>
    </lineage>
</organism>
<dbReference type="InterPro" id="IPR001223">
    <property type="entry name" value="Glyco_hydro18_cat"/>
</dbReference>
<dbReference type="PANTHER" id="PTHR11177">
    <property type="entry name" value="CHITINASE"/>
    <property type="match status" value="1"/>
</dbReference>
<reference evidence="3" key="1">
    <citation type="journal article" date="2012" name="Nat. Genet.">
        <title>Lifestyle transitions in plant pathogenic Colletotrichum fungi deciphered by genome and transcriptome analyses.</title>
        <authorList>
            <person name="O'Connell R.J."/>
            <person name="Thon M.R."/>
            <person name="Hacquard S."/>
            <person name="Amyotte S.G."/>
            <person name="Kleemann J."/>
            <person name="Torres M.F."/>
            <person name="Damm U."/>
            <person name="Buiate E.A."/>
            <person name="Epstein L."/>
            <person name="Alkan N."/>
            <person name="Altmueller J."/>
            <person name="Alvarado-Balderrama L."/>
            <person name="Bauser C.A."/>
            <person name="Becker C."/>
            <person name="Birren B.W."/>
            <person name="Chen Z."/>
            <person name="Choi J."/>
            <person name="Crouch J.A."/>
            <person name="Duvick J.P."/>
            <person name="Farman M.A."/>
            <person name="Gan P."/>
            <person name="Heiman D."/>
            <person name="Henrissat B."/>
            <person name="Howard R.J."/>
            <person name="Kabbage M."/>
            <person name="Koch C."/>
            <person name="Kracher B."/>
            <person name="Kubo Y."/>
            <person name="Law A.D."/>
            <person name="Lebrun M.-H."/>
            <person name="Lee Y.-H."/>
            <person name="Miyara I."/>
            <person name="Moore N."/>
            <person name="Neumann U."/>
            <person name="Nordstroem K."/>
            <person name="Panaccione D.G."/>
            <person name="Panstruga R."/>
            <person name="Place M."/>
            <person name="Proctor R.H."/>
            <person name="Prusky D."/>
            <person name="Rech G."/>
            <person name="Reinhardt R."/>
            <person name="Rollins J.A."/>
            <person name="Rounsley S."/>
            <person name="Schardl C.L."/>
            <person name="Schwartz D.C."/>
            <person name="Shenoy N."/>
            <person name="Shirasu K."/>
            <person name="Sikhakolli U.R."/>
            <person name="Stueber K."/>
            <person name="Sukno S.A."/>
            <person name="Sweigard J.A."/>
            <person name="Takano Y."/>
            <person name="Takahara H."/>
            <person name="Trail F."/>
            <person name="van der Does H.C."/>
            <person name="Voll L.M."/>
            <person name="Will I."/>
            <person name="Young S."/>
            <person name="Zeng Q."/>
            <person name="Zhang J."/>
            <person name="Zhou S."/>
            <person name="Dickman M.B."/>
            <person name="Schulze-Lefert P."/>
            <person name="Ver Loren van Themaat E."/>
            <person name="Ma L.-J."/>
            <person name="Vaillancourt L.J."/>
        </authorList>
    </citation>
    <scope>NUCLEOTIDE SEQUENCE [LARGE SCALE GENOMIC DNA]</scope>
    <source>
        <strain evidence="3">M1.001 / M2 / FGSC 10212</strain>
    </source>
</reference>
<gene>
    <name evidence="2" type="ORF">GLRG_09005</name>
</gene>
<dbReference type="AlphaFoldDB" id="E3QSM3"/>
<accession>E3QSM3</accession>
<dbReference type="eggNOG" id="KOG2806">
    <property type="taxonomic scope" value="Eukaryota"/>
</dbReference>
<name>E3QSM3_COLGM</name>
<dbReference type="Gene3D" id="3.20.20.80">
    <property type="entry name" value="Glycosidases"/>
    <property type="match status" value="1"/>
</dbReference>